<reference evidence="3 4" key="1">
    <citation type="submission" date="2017-10" db="EMBL/GenBank/DDBJ databases">
        <title>The draft genome sequence of Williamsia sp. BULT 1.1 isolated from the semi-arid grassland soils from South Africa.</title>
        <authorList>
            <person name="Kabwe M.H."/>
            <person name="Govender N."/>
            <person name="Mutseka Lunga P."/>
            <person name="Vikram S."/>
            <person name="Makhalanyane T.P."/>
        </authorList>
    </citation>
    <scope>NUCLEOTIDE SEQUENCE [LARGE SCALE GENOMIC DNA]</scope>
    <source>
        <strain evidence="3 4">BULT 1.1</strain>
    </source>
</reference>
<dbReference type="Pfam" id="PF07398">
    <property type="entry name" value="MDMPI_C"/>
    <property type="match status" value="1"/>
</dbReference>
<organism evidence="3 4">
    <name type="scientific">Williamsia marianensis</name>
    <dbReference type="NCBI Taxonomy" id="85044"/>
    <lineage>
        <taxon>Bacteria</taxon>
        <taxon>Bacillati</taxon>
        <taxon>Actinomycetota</taxon>
        <taxon>Actinomycetes</taxon>
        <taxon>Mycobacteriales</taxon>
        <taxon>Nocardiaceae</taxon>
        <taxon>Williamsia</taxon>
    </lineage>
</organism>
<dbReference type="Pfam" id="PF11716">
    <property type="entry name" value="MDMPI_N"/>
    <property type="match status" value="1"/>
</dbReference>
<sequence length="272" mass="29689">MSRTIVPREPAIEALTAVWASVHRLADSLTDDQWKNPSTLPGWSVGDIVTHVFTTELMLLGDPEPVVEADVSAYPHVRNDIAAMNERWLVHYRAQGRATTMADFADTIKRRTAALDATTQDDFDADSFTPAGPDTYGRFMRIRIFDCWMHELDVRDTLGLPAPDDAVSARFAADEITQSLPYLVGKKAGAPTGSRVRFDITGLTPRTVNIAVDGRAAVVPEFAEEPTLVLRLDIADLARLIGGRTSADPSAVEVDGDRDLADAVLDNLAFTI</sequence>
<dbReference type="RefSeq" id="WP_099381675.1">
    <property type="nucleotide sequence ID" value="NZ_PEBD01000004.1"/>
</dbReference>
<dbReference type="Gene3D" id="1.20.120.450">
    <property type="entry name" value="dinb family like domain"/>
    <property type="match status" value="1"/>
</dbReference>
<dbReference type="InterPro" id="IPR010872">
    <property type="entry name" value="MDMPI_C-term_domain"/>
</dbReference>
<evidence type="ECO:0000313" key="3">
    <source>
        <dbReference type="EMBL" id="PHV68553.1"/>
    </source>
</evidence>
<gene>
    <name evidence="3" type="ORF">CSW57_04950</name>
</gene>
<dbReference type="GO" id="GO:0046872">
    <property type="term" value="F:metal ion binding"/>
    <property type="evidence" value="ECO:0007669"/>
    <property type="project" value="InterPro"/>
</dbReference>
<dbReference type="SUPFAM" id="SSF109854">
    <property type="entry name" value="DinB/YfiT-like putative metalloenzymes"/>
    <property type="match status" value="1"/>
</dbReference>
<evidence type="ECO:0000259" key="1">
    <source>
        <dbReference type="Pfam" id="PF07398"/>
    </source>
</evidence>
<proteinExistence type="predicted"/>
<dbReference type="InterPro" id="IPR024344">
    <property type="entry name" value="MDMPI_metal-binding"/>
</dbReference>
<dbReference type="InterPro" id="IPR034660">
    <property type="entry name" value="DinB/YfiT-like"/>
</dbReference>
<dbReference type="InterPro" id="IPR017517">
    <property type="entry name" value="Maleyloyr_isom"/>
</dbReference>
<feature type="domain" description="MDMPI C-terminal" evidence="1">
    <location>
        <begin position="171"/>
        <end position="262"/>
    </location>
</feature>
<dbReference type="AlphaFoldDB" id="A0A2G3PS50"/>
<feature type="domain" description="Mycothiol-dependent maleylpyruvate isomerase metal-binding" evidence="2">
    <location>
        <begin position="16"/>
        <end position="155"/>
    </location>
</feature>
<dbReference type="EMBL" id="PEBD01000004">
    <property type="protein sequence ID" value="PHV68553.1"/>
    <property type="molecule type" value="Genomic_DNA"/>
</dbReference>
<name>A0A2G3PS50_WILMA</name>
<dbReference type="Proteomes" id="UP000225108">
    <property type="component" value="Unassembled WGS sequence"/>
</dbReference>
<evidence type="ECO:0008006" key="5">
    <source>
        <dbReference type="Google" id="ProtNLM"/>
    </source>
</evidence>
<evidence type="ECO:0000313" key="4">
    <source>
        <dbReference type="Proteomes" id="UP000225108"/>
    </source>
</evidence>
<protein>
    <recommendedName>
        <fullName evidence="5">Maleylpyruvate isomerase family mycothiol-dependent enzyme</fullName>
    </recommendedName>
</protein>
<evidence type="ECO:0000259" key="2">
    <source>
        <dbReference type="Pfam" id="PF11716"/>
    </source>
</evidence>
<accession>A0A2G3PS50</accession>
<dbReference type="NCBIfam" id="TIGR03083">
    <property type="entry name" value="maleylpyruvate isomerase family mycothiol-dependent enzyme"/>
    <property type="match status" value="1"/>
</dbReference>
<comment type="caution">
    <text evidence="3">The sequence shown here is derived from an EMBL/GenBank/DDBJ whole genome shotgun (WGS) entry which is preliminary data.</text>
</comment>